<accession>A0AAW8F1Y7</accession>
<evidence type="ECO:0008006" key="3">
    <source>
        <dbReference type="Google" id="ProtNLM"/>
    </source>
</evidence>
<comment type="caution">
    <text evidence="1">The sequence shown here is derived from an EMBL/GenBank/DDBJ whole genome shotgun (WGS) entry which is preliminary data.</text>
</comment>
<dbReference type="Proteomes" id="UP001234216">
    <property type="component" value="Unassembled WGS sequence"/>
</dbReference>
<evidence type="ECO:0000313" key="1">
    <source>
        <dbReference type="EMBL" id="MDQ0904051.1"/>
    </source>
</evidence>
<organism evidence="1 2">
    <name type="scientific">Streptomyces canus</name>
    <dbReference type="NCBI Taxonomy" id="58343"/>
    <lineage>
        <taxon>Bacteria</taxon>
        <taxon>Bacillati</taxon>
        <taxon>Actinomycetota</taxon>
        <taxon>Actinomycetes</taxon>
        <taxon>Kitasatosporales</taxon>
        <taxon>Streptomycetaceae</taxon>
        <taxon>Streptomyces</taxon>
        <taxon>Streptomyces aurantiacus group</taxon>
    </lineage>
</organism>
<gene>
    <name evidence="1" type="ORF">QFZ22_000036</name>
</gene>
<proteinExistence type="predicted"/>
<name>A0AAW8F1Y7_9ACTN</name>
<protein>
    <recommendedName>
        <fullName evidence="3">MftR C-terminal domain-containing protein</fullName>
    </recommendedName>
</protein>
<dbReference type="AlphaFoldDB" id="A0AAW8F1Y7"/>
<dbReference type="EMBL" id="JAUSZV010000001">
    <property type="protein sequence ID" value="MDQ0904051.1"/>
    <property type="molecule type" value="Genomic_DNA"/>
</dbReference>
<evidence type="ECO:0000313" key="2">
    <source>
        <dbReference type="Proteomes" id="UP001234216"/>
    </source>
</evidence>
<reference evidence="1" key="1">
    <citation type="submission" date="2023-07" db="EMBL/GenBank/DDBJ databases">
        <title>Comparative genomics of wheat-associated soil bacteria to identify genetic determinants of phenazine resistance.</title>
        <authorList>
            <person name="Mouncey N."/>
        </authorList>
    </citation>
    <scope>NUCLEOTIDE SEQUENCE</scope>
    <source>
        <strain evidence="1">V4I22</strain>
    </source>
</reference>
<sequence length="64" mass="6445">MRLVDGLLAGGEAVPPAAVRETYRAACTLVALVCLAVDAGLGESVDDAVLARGSDIMDGTGQGW</sequence>